<dbReference type="GO" id="GO:1904161">
    <property type="term" value="P:DNA synthesis involved in UV-damage excision repair"/>
    <property type="evidence" value="ECO:0007669"/>
    <property type="project" value="TreeGrafter"/>
</dbReference>
<gene>
    <name evidence="6" type="ORF">PSFLO_01422</name>
</gene>
<feature type="region of interest" description="Disordered" evidence="5">
    <location>
        <begin position="77"/>
        <end position="126"/>
    </location>
</feature>
<evidence type="ECO:0000256" key="1">
    <source>
        <dbReference type="ARBA" id="ARBA00004123"/>
    </source>
</evidence>
<accession>A0A5C3EY26</accession>
<reference evidence="6 7" key="1">
    <citation type="submission" date="2018-03" db="EMBL/GenBank/DDBJ databases">
        <authorList>
            <person name="Guldener U."/>
        </authorList>
    </citation>
    <scope>NUCLEOTIDE SEQUENCE [LARGE SCALE GENOMIC DNA]</scope>
    <source>
        <strain evidence="6 7">DAOM196992</strain>
    </source>
</reference>
<feature type="compositionally biased region" description="Acidic residues" evidence="5">
    <location>
        <begin position="315"/>
        <end position="332"/>
    </location>
</feature>
<proteinExistence type="predicted"/>
<dbReference type="PANTHER" id="PTHR17598:SF13">
    <property type="entry name" value="DNA POLYMERASE DELTA SUBUNIT 3"/>
    <property type="match status" value="1"/>
</dbReference>
<evidence type="ECO:0000256" key="3">
    <source>
        <dbReference type="ARBA" id="ARBA00022705"/>
    </source>
</evidence>
<feature type="compositionally biased region" description="Basic and acidic residues" evidence="5">
    <location>
        <begin position="232"/>
        <end position="242"/>
    </location>
</feature>
<feature type="compositionally biased region" description="Acidic residues" evidence="5">
    <location>
        <begin position="467"/>
        <end position="480"/>
    </location>
</feature>
<keyword evidence="3" id="KW-0235">DNA replication</keyword>
<dbReference type="PANTHER" id="PTHR17598">
    <property type="entry name" value="DNA POLYMERASE DELTA SUBUNIT 3"/>
    <property type="match status" value="1"/>
</dbReference>
<dbReference type="Proteomes" id="UP000323386">
    <property type="component" value="Unassembled WGS sequence"/>
</dbReference>
<dbReference type="Gene3D" id="3.90.1030.20">
    <property type="entry name" value="DNA polymerase delta, p66 (Cdc27) subunit, wHTH domain"/>
    <property type="match status" value="1"/>
</dbReference>
<feature type="compositionally biased region" description="Basic and acidic residues" evidence="5">
    <location>
        <begin position="378"/>
        <end position="398"/>
    </location>
</feature>
<dbReference type="Pfam" id="PF09507">
    <property type="entry name" value="CDC27"/>
    <property type="match status" value="1"/>
</dbReference>
<protein>
    <recommendedName>
        <fullName evidence="2">DNA polymerase delta subunit 3</fullName>
    </recommendedName>
</protein>
<evidence type="ECO:0000256" key="4">
    <source>
        <dbReference type="ARBA" id="ARBA00023242"/>
    </source>
</evidence>
<evidence type="ECO:0000256" key="5">
    <source>
        <dbReference type="SAM" id="MobiDB-lite"/>
    </source>
</evidence>
<feature type="compositionally biased region" description="Acidic residues" evidence="5">
    <location>
        <begin position="340"/>
        <end position="352"/>
    </location>
</feature>
<dbReference type="GO" id="GO:0003887">
    <property type="term" value="F:DNA-directed DNA polymerase activity"/>
    <property type="evidence" value="ECO:0007669"/>
    <property type="project" value="TreeGrafter"/>
</dbReference>
<feature type="compositionally biased region" description="Basic residues" evidence="5">
    <location>
        <begin position="296"/>
        <end position="309"/>
    </location>
</feature>
<comment type="subcellular location">
    <subcellularLocation>
        <location evidence="1">Nucleus</location>
    </subcellularLocation>
</comment>
<feature type="region of interest" description="Disordered" evidence="5">
    <location>
        <begin position="213"/>
        <end position="566"/>
    </location>
</feature>
<dbReference type="InterPro" id="IPR041913">
    <property type="entry name" value="POLD3_sf"/>
</dbReference>
<feature type="compositionally biased region" description="Low complexity" evidence="5">
    <location>
        <begin position="486"/>
        <end position="539"/>
    </location>
</feature>
<dbReference type="EMBL" id="OOIP01000003">
    <property type="protein sequence ID" value="SPO35951.1"/>
    <property type="molecule type" value="Genomic_DNA"/>
</dbReference>
<keyword evidence="7" id="KW-1185">Reference proteome</keyword>
<organism evidence="6 7">
    <name type="scientific">Pseudozyma flocculosa</name>
    <dbReference type="NCBI Taxonomy" id="84751"/>
    <lineage>
        <taxon>Eukaryota</taxon>
        <taxon>Fungi</taxon>
        <taxon>Dikarya</taxon>
        <taxon>Basidiomycota</taxon>
        <taxon>Ustilaginomycotina</taxon>
        <taxon>Ustilaginomycetes</taxon>
        <taxon>Ustilaginales</taxon>
        <taxon>Ustilaginaceae</taxon>
        <taxon>Pseudozyma</taxon>
    </lineage>
</organism>
<dbReference type="AlphaFoldDB" id="A0A5C3EY26"/>
<feature type="compositionally biased region" description="Basic residues" evidence="5">
    <location>
        <begin position="438"/>
        <end position="455"/>
    </location>
</feature>
<sequence>MGKQDADFLQTWVQHDKKVMTYRLMSRERRIHVDEAKQRMQSYYDSCLAKDKDGSRPHATFILIGELKASRRKARLEAADEDVKMDDVERTPQAGESQASTSSGVQASGPSFLSGRMTGTSQGRDLPRRGIVLASEAQLEDAKSSFSRITSSHIYSLQPGPLKDAAILTGIQHELHTTAKYVDTWTQTGRGKDLGVITNGSIKDNYDAKTTKAEAARTTAPAVKAEPVAPKVEPKKEEEKPALSKGGAAKKGGLDWSRAKPKSLTKPVPAPSKDSRKGDSSIVVDDSDDDETTKASSKRKASSRGKNTRRALLGDDSDEDVEVPEDDGESDGDVGKLGYDIDEGDDDDDDVQEVDRDSLANKPKSAKELQAATTSAGKRADAKKKSQAEIDRERKALEDMMDLDDDPNVAAADEPSTAMMQGTADAKDGDGDETQVKAKAKKRVRKQRKVQKKVRRKDERGYTVTEMVDEYESYSSDESDAPAPAPKLKAAPSRSAARSTSSSASTTPAPSAPTSRAASTAPAKKESQASGTAPSAAASGRKGTAAPKKGQQSLNSFFTKKPKESK</sequence>
<feature type="compositionally biased region" description="Low complexity" evidence="5">
    <location>
        <begin position="216"/>
        <end position="231"/>
    </location>
</feature>
<feature type="compositionally biased region" description="Polar residues" evidence="5">
    <location>
        <begin position="94"/>
        <end position="123"/>
    </location>
</feature>
<keyword evidence="4" id="KW-0539">Nucleus</keyword>
<dbReference type="InterPro" id="IPR019038">
    <property type="entry name" value="POLD3"/>
</dbReference>
<feature type="compositionally biased region" description="Basic and acidic residues" evidence="5">
    <location>
        <begin position="77"/>
        <end position="90"/>
    </location>
</feature>
<dbReference type="GO" id="GO:0043625">
    <property type="term" value="C:delta DNA polymerase complex"/>
    <property type="evidence" value="ECO:0007669"/>
    <property type="project" value="InterPro"/>
</dbReference>
<evidence type="ECO:0000313" key="7">
    <source>
        <dbReference type="Proteomes" id="UP000323386"/>
    </source>
</evidence>
<name>A0A5C3EY26_9BASI</name>
<evidence type="ECO:0000256" key="2">
    <source>
        <dbReference type="ARBA" id="ARBA00017589"/>
    </source>
</evidence>
<dbReference type="GO" id="GO:0006297">
    <property type="term" value="P:nucleotide-excision repair, DNA gap filling"/>
    <property type="evidence" value="ECO:0007669"/>
    <property type="project" value="TreeGrafter"/>
</dbReference>
<evidence type="ECO:0000313" key="6">
    <source>
        <dbReference type="EMBL" id="SPO35951.1"/>
    </source>
</evidence>
<dbReference type="GO" id="GO:0006271">
    <property type="term" value="P:DNA strand elongation involved in DNA replication"/>
    <property type="evidence" value="ECO:0007669"/>
    <property type="project" value="TreeGrafter"/>
</dbReference>
<dbReference type="OrthoDB" id="514823at2759"/>